<feature type="transmembrane region" description="Helical" evidence="1">
    <location>
        <begin position="221"/>
        <end position="249"/>
    </location>
</feature>
<keyword evidence="1" id="KW-0812">Transmembrane</keyword>
<keyword evidence="1" id="KW-0472">Membrane</keyword>
<feature type="transmembrane region" description="Helical" evidence="1">
    <location>
        <begin position="98"/>
        <end position="118"/>
    </location>
</feature>
<keyword evidence="1" id="KW-1133">Transmembrane helix</keyword>
<feature type="transmembrane region" description="Helical" evidence="1">
    <location>
        <begin position="124"/>
        <end position="146"/>
    </location>
</feature>
<organism evidence="2 3">
    <name type="scientific">Rhizoctonia solani</name>
    <dbReference type="NCBI Taxonomy" id="456999"/>
    <lineage>
        <taxon>Eukaryota</taxon>
        <taxon>Fungi</taxon>
        <taxon>Dikarya</taxon>
        <taxon>Basidiomycota</taxon>
        <taxon>Agaricomycotina</taxon>
        <taxon>Agaricomycetes</taxon>
        <taxon>Cantharellales</taxon>
        <taxon>Ceratobasidiaceae</taxon>
        <taxon>Rhizoctonia</taxon>
    </lineage>
</organism>
<evidence type="ECO:0000256" key="1">
    <source>
        <dbReference type="SAM" id="Phobius"/>
    </source>
</evidence>
<name>A0A8H3B1Y1_9AGAM</name>
<accession>A0A8H3B1Y1</accession>
<reference evidence="2" key="1">
    <citation type="submission" date="2021-01" db="EMBL/GenBank/DDBJ databases">
        <authorList>
            <person name="Kaushik A."/>
        </authorList>
    </citation>
    <scope>NUCLEOTIDE SEQUENCE</scope>
    <source>
        <strain evidence="2">AG3-T5</strain>
    </source>
</reference>
<feature type="transmembrane region" description="Helical" evidence="1">
    <location>
        <begin position="179"/>
        <end position="209"/>
    </location>
</feature>
<evidence type="ECO:0000313" key="2">
    <source>
        <dbReference type="EMBL" id="CAE6445877.1"/>
    </source>
</evidence>
<protein>
    <submittedName>
        <fullName evidence="2">Uncharacterized protein</fullName>
    </submittedName>
</protein>
<proteinExistence type="predicted"/>
<gene>
    <name evidence="2" type="ORF">RDB_LOCUS111574</name>
</gene>
<dbReference type="Proteomes" id="UP000663841">
    <property type="component" value="Unassembled WGS sequence"/>
</dbReference>
<comment type="caution">
    <text evidence="2">The sequence shown here is derived from an EMBL/GenBank/DDBJ whole genome shotgun (WGS) entry which is preliminary data.</text>
</comment>
<sequence>MPLPLTQSTSNRTGINMPKRFHNILDFALWVVWLLVCLFTLGFPAKYRERLRLFEGLYNIDAKDYKAWSTLPVYSDRGYKHNSIQTLRQKQQEEWDRLNITMSVITATSAAALAIQAISSSTQIYWLVTAFYSIAFGLSLEGLILITHMTISAGGSSDEGIARLARGILYSTQYRAPRLTAFIMALPAIFATYSSLSLLLGLAAMVVVGPGEGVGTQRKEYILASIIPVGVGFLFLCSAIVLCEIGTWLEIWGRRSERSTLPEGGDITGAPVPCCSYCCSKSQHSTVHGARTLGP</sequence>
<evidence type="ECO:0000313" key="3">
    <source>
        <dbReference type="Proteomes" id="UP000663841"/>
    </source>
</evidence>
<feature type="transmembrane region" description="Helical" evidence="1">
    <location>
        <begin position="27"/>
        <end position="45"/>
    </location>
</feature>
<dbReference type="EMBL" id="CAJMWW010000114">
    <property type="protein sequence ID" value="CAE6445877.1"/>
    <property type="molecule type" value="Genomic_DNA"/>
</dbReference>
<dbReference type="AlphaFoldDB" id="A0A8H3B1Y1"/>